<dbReference type="RefSeq" id="WP_250724946.1">
    <property type="nucleotide sequence ID" value="NZ_CP098400.1"/>
</dbReference>
<sequence length="2241" mass="257434">MQIEGLPKAFLRKEAREYIDLYRSLGERAEVFLPNYVFDNLKAFVRLCYEEPIDPARQQAEIQKYLLKFQEEIPGYSDVSLMLFPHEDSKAFRYTSLKRKFNQRIGRFADHDIVDKQKKTWINNIRALHDLSVGTPPVTEATIDFLARVILGSPARELRRFRDVVGVIGDIDEGHWNYLMDTLDQMINQSTHYTTKAEKDNFLHRTEWAVNFKGLNGFIRTVVSGNSDMAVELIKGEVFGADCVRVVDNIKGEELFRMMVEDTSSVFVVKVKHMRKNMFAGSKWFPYLSRVVVVDDSPESEASNTSLVFSFHNGIISTLNKVHTKKLGAPANTQLNLRLILENVNGKNLVEFKELIGKKIEEYNEELKELKQEQLGELDDPIKNINLHKFDGFTRQILIDRYSLIRLSAFISFLQNCADSSNRKEQNKALIADFEAKIRKYFYGNRQDVRIATILEGGGRNQIRTYGEYLFNRQLKPVDPNTVNRCKVILGFIPDNYKRTLHNHFHKNFGINLFLERYQKYITKVDNEADNKGRFMNTLIDLGVYKDYMNKSEEDKKIIREFISDLGNMDKTSISDDVQMIIRDLLFNKESQPKPYIVYNKVLAWEYTDLFSEERFNINPFDIEIENLDNQRIDYERIYRKLARFKNTMQLFDATGNLWDRFCENLTIIINDPSNPTGYSDFNRENLIEFLKFVNNSKITLLLDEAYSDSVKIDDELLPKWRSISRYVFNNENLLSKIRVVSSLSTTKNLAGSGDRLGAIVATPAMADVVEYANKRNSSVRGNSASLYFLNEVLEVAIRAKGLKDKLEAELPKNASRSKVRGLIENFLVENTKASIVKTEAGSQVPTFEGSPLYLFLLDELVSLDKLDILNLPDDFKYKDVPFFSYYSEQLIKGLNRFRINKSFRSESIKRLSMAKRVAAEVIEALGAQDIQIIDSDGSYLFNLLFTNYGSYNDLEIFCMAIGEQRGLCALPYKTGVVRFSLGGYLDGSSKGFEIFEKEIRVSLTVFLSYWMKYRAAFEKAGKNAKAEDVIKKVFPNLKENQWVEVVLEDFSEIRDQKKKGNQSLKINDNRSLYHASPAVSGVSITTIGDSSNSVIEFQGEVGNCRDVEEFIRSRAFTKIYENLLPQIYKKIPQIKNLNFNIVASRYSKATILKYIHNKKTFHPNNYVLDDPEERNIMREILIEMERILFSDSKMKILSLDATGDPVRDVARLEGVNVILKKHIQEILLHFNLPFEQPTIEPSRKEIIEEACSHYEDITGLNIDSIDLEKYLNQFLEGLRTNPKFDSIPLSYRGFGFIVSTVKERILNSNLDTADKILYVFLLRNDDSFHQQIIEKLTFLQQRIDSTDDSDLKIITENLLTDILPQEVNDIMNYIFRKKDIKVNEQLLEEVTHRVVSFIIHLQNLSKGTDYYYRYLHALKVAVENRFRRQNSNKNQMIQHGVTLFRNFDMTNKILQEYNGGKLSWINDLMIKCGVISVEQPVQLHTRIATDAKKREFPFYRVDRDEDEPMYLLDMSRSKSKNDYIKSLSIKPGSGFFERRLALFVANLDPDDYRCKIVQHGVVKQLIVFQKGYIKYLTDFFRLVQYRDVTLQEAQNFVPDVFLLLGAPEKVISFPQVGFFDIKGPKGSIKTIVTPLRKEGDYFGNVKKPWLTMLNEKVKEMGGVPKHGSLFAVEMEDGSIFTVEVDGDSGAGKSEMIAALVLRWLRLDLPGVRSVKLIAGDMFHVFRDKEGNIYGFGTEEGDFSRVTDFDPDFIKYYKYLFETSADSNVDDLNSRSTITGFCEIHMPYKIDIMLTASNYSKEEGGITRVNNPENYLLYIDSHGERMEKATSQDGPNFQRSLSRMTGDKNIVDVLAKHGNYLDDLLDWDFVAEEKKFYLCSSYKMMDKIDIEEVVNQIFKGKKFKHGGVSYTIRSVQFDLVKNRFAAESVSEEETVFINLSRDIFIQMFDGLASTPGGQPFVAKEGEIENRYLMVEVLKGGPDGLGKGRKIQCGIMSTEIGKKGKELSGPPKAALGLIKMIQEMRAGDGSINAARNEVNRIVREKYAHVFSRGGNSREIMRYNFYLYQLDKTMKAQFVRMDDPSVEIDLSGVNNFRPKKQDEAFSPLLVTPNLNIELTSFGETYEELMSLPNYPEFAEEFLDGADKLYVAEGYSHETMINNMITQLLLMDGYIEFDDLTLGRITEKVNRETIAAAKYAVLKELERRKGAARKAGAAQAKEADSTEKPSQANKKGGDTQGKKK</sequence>
<evidence type="ECO:0000256" key="1">
    <source>
        <dbReference type="SAM" id="Coils"/>
    </source>
</evidence>
<accession>A0A9J6ZSB1</accession>
<dbReference type="KEGG" id="alkq:M9189_04485"/>
<dbReference type="Proteomes" id="UP001056426">
    <property type="component" value="Chromosome"/>
</dbReference>
<keyword evidence="1" id="KW-0175">Coiled coil</keyword>
<reference evidence="4" key="1">
    <citation type="submission" date="2022-05" db="EMBL/GenBank/DDBJ databases">
        <authorList>
            <person name="Sun X."/>
        </authorList>
    </citation>
    <scope>NUCLEOTIDE SEQUENCE</scope>
    <source>
        <strain evidence="4">Ai-910</strain>
    </source>
</reference>
<dbReference type="EMBL" id="CP098400">
    <property type="protein sequence ID" value="URW80607.1"/>
    <property type="molecule type" value="Genomic_DNA"/>
</dbReference>
<dbReference type="Pfam" id="PF00155">
    <property type="entry name" value="Aminotran_1_2"/>
    <property type="match status" value="1"/>
</dbReference>
<gene>
    <name evidence="4" type="ORF">M9189_04485</name>
</gene>
<evidence type="ECO:0000313" key="5">
    <source>
        <dbReference type="Proteomes" id="UP001056426"/>
    </source>
</evidence>
<dbReference type="GO" id="GO:0030170">
    <property type="term" value="F:pyridoxal phosphate binding"/>
    <property type="evidence" value="ECO:0007669"/>
    <property type="project" value="InterPro"/>
</dbReference>
<name>A0A9J6ZSB1_9BACT</name>
<evidence type="ECO:0000256" key="2">
    <source>
        <dbReference type="SAM" id="MobiDB-lite"/>
    </source>
</evidence>
<keyword evidence="4" id="KW-0032">Aminotransferase</keyword>
<keyword evidence="5" id="KW-1185">Reference proteome</keyword>
<feature type="region of interest" description="Disordered" evidence="2">
    <location>
        <begin position="2210"/>
        <end position="2241"/>
    </location>
</feature>
<dbReference type="InterPro" id="IPR015421">
    <property type="entry name" value="PyrdxlP-dep_Trfase_major"/>
</dbReference>
<evidence type="ECO:0000259" key="3">
    <source>
        <dbReference type="Pfam" id="PF00155"/>
    </source>
</evidence>
<protein>
    <submittedName>
        <fullName evidence="4">Aminotransferase class I/II-fold pyridoxal phosphate-dependent enzyme</fullName>
    </submittedName>
</protein>
<dbReference type="SUPFAM" id="SSF53383">
    <property type="entry name" value="PLP-dependent transferases"/>
    <property type="match status" value="1"/>
</dbReference>
<evidence type="ECO:0000313" key="4">
    <source>
        <dbReference type="EMBL" id="URW80607.1"/>
    </source>
</evidence>
<feature type="domain" description="Aminotransferase class I/classII large" evidence="3">
    <location>
        <begin position="629"/>
        <end position="794"/>
    </location>
</feature>
<keyword evidence="4" id="KW-0808">Transferase</keyword>
<dbReference type="Gene3D" id="3.40.640.10">
    <property type="entry name" value="Type I PLP-dependent aspartate aminotransferase-like (Major domain)"/>
    <property type="match status" value="1"/>
</dbReference>
<dbReference type="GO" id="GO:0008483">
    <property type="term" value="F:transaminase activity"/>
    <property type="evidence" value="ECO:0007669"/>
    <property type="project" value="UniProtKB-KW"/>
</dbReference>
<organism evidence="4 5">
    <name type="scientific">Xiashengella succiniciproducens</name>
    <dbReference type="NCBI Taxonomy" id="2949635"/>
    <lineage>
        <taxon>Bacteria</taxon>
        <taxon>Pseudomonadati</taxon>
        <taxon>Bacteroidota</taxon>
        <taxon>Bacteroidia</taxon>
        <taxon>Marinilabiliales</taxon>
        <taxon>Marinilabiliaceae</taxon>
        <taxon>Xiashengella</taxon>
    </lineage>
</organism>
<dbReference type="InterPro" id="IPR015424">
    <property type="entry name" value="PyrdxlP-dep_Trfase"/>
</dbReference>
<proteinExistence type="predicted"/>
<feature type="coiled-coil region" evidence="1">
    <location>
        <begin position="353"/>
        <end position="380"/>
    </location>
</feature>
<dbReference type="InterPro" id="IPR004839">
    <property type="entry name" value="Aminotransferase_I/II_large"/>
</dbReference>
<reference evidence="4" key="2">
    <citation type="submission" date="2022-06" db="EMBL/GenBank/DDBJ databases">
        <title>Xiashengella guii gen. nov. sp. nov., a bacterium isolated form anaerobic digestion tank.</title>
        <authorList>
            <person name="Huang H."/>
        </authorList>
    </citation>
    <scope>NUCLEOTIDE SEQUENCE</scope>
    <source>
        <strain evidence="4">Ai-910</strain>
    </source>
</reference>
<feature type="compositionally biased region" description="Basic and acidic residues" evidence="2">
    <location>
        <begin position="2232"/>
        <end position="2241"/>
    </location>
</feature>